<dbReference type="InterPro" id="IPR020845">
    <property type="entry name" value="AMP-binding_CS"/>
</dbReference>
<proteinExistence type="inferred from homology"/>
<evidence type="ECO:0000259" key="4">
    <source>
        <dbReference type="Pfam" id="PF00501"/>
    </source>
</evidence>
<evidence type="ECO:0000256" key="1">
    <source>
        <dbReference type="ARBA" id="ARBA00006432"/>
    </source>
</evidence>
<evidence type="ECO:0000259" key="5">
    <source>
        <dbReference type="Pfam" id="PF13193"/>
    </source>
</evidence>
<dbReference type="InterPro" id="IPR042099">
    <property type="entry name" value="ANL_N_sf"/>
</dbReference>
<dbReference type="Proteomes" id="UP001286313">
    <property type="component" value="Unassembled WGS sequence"/>
</dbReference>
<dbReference type="Gene3D" id="3.40.50.12780">
    <property type="entry name" value="N-terminal domain of ligase-like"/>
    <property type="match status" value="1"/>
</dbReference>
<name>A0AAE1FFK1_PETCI</name>
<dbReference type="CDD" id="cd05941">
    <property type="entry name" value="MCS"/>
    <property type="match status" value="1"/>
</dbReference>
<dbReference type="EMBL" id="JAWQEG010002231">
    <property type="protein sequence ID" value="KAK3873357.1"/>
    <property type="molecule type" value="Genomic_DNA"/>
</dbReference>
<dbReference type="InterPro" id="IPR000873">
    <property type="entry name" value="AMP-dep_synth/lig_dom"/>
</dbReference>
<feature type="region of interest" description="Disordered" evidence="3">
    <location>
        <begin position="179"/>
        <end position="215"/>
    </location>
</feature>
<dbReference type="GO" id="GO:0031956">
    <property type="term" value="F:medium-chain fatty acid-CoA ligase activity"/>
    <property type="evidence" value="ECO:0007669"/>
    <property type="project" value="TreeGrafter"/>
</dbReference>
<gene>
    <name evidence="6" type="ORF">Pcinc_021644</name>
</gene>
<keyword evidence="2" id="KW-0436">Ligase</keyword>
<reference evidence="6" key="1">
    <citation type="submission" date="2023-10" db="EMBL/GenBank/DDBJ databases">
        <title>Genome assemblies of two species of porcelain crab, Petrolisthes cinctipes and Petrolisthes manimaculis (Anomura: Porcellanidae).</title>
        <authorList>
            <person name="Angst P."/>
        </authorList>
    </citation>
    <scope>NUCLEOTIDE SEQUENCE</scope>
    <source>
        <strain evidence="6">PB745_01</strain>
        <tissue evidence="6">Gill</tissue>
    </source>
</reference>
<dbReference type="FunFam" id="3.40.50.12780:FF:000030">
    <property type="entry name" value="Acyl-CoA synthetase family member 3"/>
    <property type="match status" value="1"/>
</dbReference>
<feature type="domain" description="AMP-binding enzyme C-terminal" evidence="5">
    <location>
        <begin position="517"/>
        <end position="593"/>
    </location>
</feature>
<keyword evidence="7" id="KW-1185">Reference proteome</keyword>
<dbReference type="PROSITE" id="PS00455">
    <property type="entry name" value="AMP_BINDING"/>
    <property type="match status" value="1"/>
</dbReference>
<dbReference type="InterPro" id="IPR025110">
    <property type="entry name" value="AMP-bd_C"/>
</dbReference>
<feature type="domain" description="AMP-dependent synthetase/ligase" evidence="4">
    <location>
        <begin position="52"/>
        <end position="466"/>
    </location>
</feature>
<sequence length="612" mass="68251">MMRVVIRRLCLAFPTTHSPTTHSPIYRQWQHKPYKWLQSRTATTDVPLLPVFRKATQYADKVALTDQHGEHTYEQIHKLSGHLAWLMQSVLGHDKVQQRVVALCPNDVSYVITQWATWMAGHVAVPLYPRHPASELEYFVHDSDAAIIVTTSEYASKVKPILSGQQVIILEEFFFKPSNPKDETSPLPDSTTPSVDSQAPPVPPDLEPPSTTDGRDNEFYAVSDAMIIYTSGTTGPPKGVLLSHQNLASQVWCLLQAWGLTSRDTLLHCLPLHHTHGIVNALLCPLHVGARVVMLQQFSPSEVWTHLLSLDTPVQARVNIFMAVPTMYAKLIHEYDTRLAQTSRMQEYVRSVCAQNIRLMVSGSAALPTPVLERWQAITGHVLLERYGMTEIGMALSNPLKGARKPGFVGNPLPGVEVRVALFQPGREEYEVLCEGTNQATVITPGQEDQPGELLVRGANVFQEYWKKPLATQKEFTHDGWFRTGDTAQYTEGTYRILGRTSVDIIKSGGFKISALEVERGLLAHPDIMDVAVVGVPDLTWGQKVAAVVVWCGEGELDTVELRTWGKERMPHYQVPSLVVACPSDLPRNNMGKVNKKQLIQDFFPEATAVQN</sequence>
<dbReference type="PANTHER" id="PTHR43201:SF8">
    <property type="entry name" value="ACYL-COA SYNTHETASE FAMILY MEMBER 3"/>
    <property type="match status" value="1"/>
</dbReference>
<evidence type="ECO:0000313" key="6">
    <source>
        <dbReference type="EMBL" id="KAK3873357.1"/>
    </source>
</evidence>
<comment type="similarity">
    <text evidence="1">Belongs to the ATP-dependent AMP-binding enzyme family.</text>
</comment>
<dbReference type="Pfam" id="PF00501">
    <property type="entry name" value="AMP-binding"/>
    <property type="match status" value="1"/>
</dbReference>
<feature type="compositionally biased region" description="Polar residues" evidence="3">
    <location>
        <begin position="187"/>
        <end position="197"/>
    </location>
</feature>
<evidence type="ECO:0008006" key="8">
    <source>
        <dbReference type="Google" id="ProtNLM"/>
    </source>
</evidence>
<dbReference type="Gene3D" id="3.30.300.30">
    <property type="match status" value="1"/>
</dbReference>
<evidence type="ECO:0000313" key="7">
    <source>
        <dbReference type="Proteomes" id="UP001286313"/>
    </source>
</evidence>
<comment type="caution">
    <text evidence="6">The sequence shown here is derived from an EMBL/GenBank/DDBJ whole genome shotgun (WGS) entry which is preliminary data.</text>
</comment>
<dbReference type="SUPFAM" id="SSF56801">
    <property type="entry name" value="Acetyl-CoA synthetase-like"/>
    <property type="match status" value="1"/>
</dbReference>
<dbReference type="Pfam" id="PF13193">
    <property type="entry name" value="AMP-binding_C"/>
    <property type="match status" value="1"/>
</dbReference>
<dbReference type="AlphaFoldDB" id="A0AAE1FFK1"/>
<dbReference type="GO" id="GO:0006631">
    <property type="term" value="P:fatty acid metabolic process"/>
    <property type="evidence" value="ECO:0007669"/>
    <property type="project" value="TreeGrafter"/>
</dbReference>
<evidence type="ECO:0000256" key="2">
    <source>
        <dbReference type="ARBA" id="ARBA00022598"/>
    </source>
</evidence>
<accession>A0AAE1FFK1</accession>
<dbReference type="GO" id="GO:0005737">
    <property type="term" value="C:cytoplasm"/>
    <property type="evidence" value="ECO:0007669"/>
    <property type="project" value="UniProtKB-ARBA"/>
</dbReference>
<dbReference type="InterPro" id="IPR045851">
    <property type="entry name" value="AMP-bd_C_sf"/>
</dbReference>
<evidence type="ECO:0000256" key="3">
    <source>
        <dbReference type="SAM" id="MobiDB-lite"/>
    </source>
</evidence>
<organism evidence="6 7">
    <name type="scientific">Petrolisthes cinctipes</name>
    <name type="common">Flat porcelain crab</name>
    <dbReference type="NCBI Taxonomy" id="88211"/>
    <lineage>
        <taxon>Eukaryota</taxon>
        <taxon>Metazoa</taxon>
        <taxon>Ecdysozoa</taxon>
        <taxon>Arthropoda</taxon>
        <taxon>Crustacea</taxon>
        <taxon>Multicrustacea</taxon>
        <taxon>Malacostraca</taxon>
        <taxon>Eumalacostraca</taxon>
        <taxon>Eucarida</taxon>
        <taxon>Decapoda</taxon>
        <taxon>Pleocyemata</taxon>
        <taxon>Anomura</taxon>
        <taxon>Galatheoidea</taxon>
        <taxon>Porcellanidae</taxon>
        <taxon>Petrolisthes</taxon>
    </lineage>
</organism>
<dbReference type="PANTHER" id="PTHR43201">
    <property type="entry name" value="ACYL-COA SYNTHETASE"/>
    <property type="match status" value="1"/>
</dbReference>
<protein>
    <recommendedName>
        <fullName evidence="8">Acyl-CoA synthetase family member 3</fullName>
    </recommendedName>
</protein>